<keyword evidence="15" id="KW-1185">Reference proteome</keyword>
<evidence type="ECO:0000259" key="13">
    <source>
        <dbReference type="Pfam" id="PF00520"/>
    </source>
</evidence>
<dbReference type="RefSeq" id="WP_345013051.1">
    <property type="nucleotide sequence ID" value="NZ_BAABFC010000014.1"/>
</dbReference>
<evidence type="ECO:0000256" key="10">
    <source>
        <dbReference type="ARBA" id="ARBA00023303"/>
    </source>
</evidence>
<keyword evidence="10" id="KW-0407">Ion channel</keyword>
<keyword evidence="7 12" id="KW-1133">Transmembrane helix</keyword>
<evidence type="ECO:0000256" key="7">
    <source>
        <dbReference type="ARBA" id="ARBA00022989"/>
    </source>
</evidence>
<evidence type="ECO:0000256" key="12">
    <source>
        <dbReference type="SAM" id="Phobius"/>
    </source>
</evidence>
<keyword evidence="8" id="KW-0406">Ion transport</keyword>
<feature type="region of interest" description="Disordered" evidence="11">
    <location>
        <begin position="285"/>
        <end position="319"/>
    </location>
</feature>
<evidence type="ECO:0000256" key="6">
    <source>
        <dbReference type="ARBA" id="ARBA00022958"/>
    </source>
</evidence>
<organism evidence="14 15">
    <name type="scientific">Pseudaeromonas paramecii</name>
    <dbReference type="NCBI Taxonomy" id="2138166"/>
    <lineage>
        <taxon>Bacteria</taxon>
        <taxon>Pseudomonadati</taxon>
        <taxon>Pseudomonadota</taxon>
        <taxon>Gammaproteobacteria</taxon>
        <taxon>Aeromonadales</taxon>
        <taxon>Aeromonadaceae</taxon>
        <taxon>Pseudaeromonas</taxon>
    </lineage>
</organism>
<dbReference type="Proteomes" id="UP001501321">
    <property type="component" value="Unassembled WGS sequence"/>
</dbReference>
<dbReference type="PANTHER" id="PTHR11537:SF254">
    <property type="entry name" value="POTASSIUM VOLTAGE-GATED CHANNEL PROTEIN SHAB"/>
    <property type="match status" value="1"/>
</dbReference>
<feature type="transmembrane region" description="Helical" evidence="12">
    <location>
        <begin position="21"/>
        <end position="40"/>
    </location>
</feature>
<evidence type="ECO:0000256" key="11">
    <source>
        <dbReference type="SAM" id="MobiDB-lite"/>
    </source>
</evidence>
<proteinExistence type="predicted"/>
<dbReference type="InterPro" id="IPR028325">
    <property type="entry name" value="VG_K_chnl"/>
</dbReference>
<dbReference type="SUPFAM" id="SSF81324">
    <property type="entry name" value="Voltage-gated potassium channels"/>
    <property type="match status" value="1"/>
</dbReference>
<evidence type="ECO:0000256" key="8">
    <source>
        <dbReference type="ARBA" id="ARBA00023065"/>
    </source>
</evidence>
<keyword evidence="6" id="KW-0630">Potassium</keyword>
<dbReference type="PRINTS" id="PR00169">
    <property type="entry name" value="KCHANNEL"/>
</dbReference>
<comment type="subcellular location">
    <subcellularLocation>
        <location evidence="1">Membrane</location>
        <topology evidence="1">Multi-pass membrane protein</topology>
    </subcellularLocation>
</comment>
<evidence type="ECO:0000256" key="2">
    <source>
        <dbReference type="ARBA" id="ARBA00022448"/>
    </source>
</evidence>
<name>A0ABP8QBP8_9GAMM</name>
<dbReference type="Gene3D" id="1.10.287.70">
    <property type="match status" value="1"/>
</dbReference>
<dbReference type="InterPro" id="IPR005821">
    <property type="entry name" value="Ion_trans_dom"/>
</dbReference>
<evidence type="ECO:0000256" key="4">
    <source>
        <dbReference type="ARBA" id="ARBA00022692"/>
    </source>
</evidence>
<keyword evidence="9 12" id="KW-0472">Membrane</keyword>
<keyword evidence="5" id="KW-0631">Potassium channel</keyword>
<evidence type="ECO:0000256" key="1">
    <source>
        <dbReference type="ARBA" id="ARBA00004141"/>
    </source>
</evidence>
<comment type="caution">
    <text evidence="14">The sequence shown here is derived from an EMBL/GenBank/DDBJ whole genome shotgun (WGS) entry which is preliminary data.</text>
</comment>
<evidence type="ECO:0000313" key="14">
    <source>
        <dbReference type="EMBL" id="GAA4500424.1"/>
    </source>
</evidence>
<feature type="transmembrane region" description="Helical" evidence="12">
    <location>
        <begin position="206"/>
        <end position="230"/>
    </location>
</feature>
<protein>
    <submittedName>
        <fullName evidence="14">Ion transporter</fullName>
    </submittedName>
</protein>
<reference evidence="15" key="1">
    <citation type="journal article" date="2019" name="Int. J. Syst. Evol. Microbiol.">
        <title>The Global Catalogue of Microorganisms (GCM) 10K type strain sequencing project: providing services to taxonomists for standard genome sequencing and annotation.</title>
        <authorList>
            <consortium name="The Broad Institute Genomics Platform"/>
            <consortium name="The Broad Institute Genome Sequencing Center for Infectious Disease"/>
            <person name="Wu L."/>
            <person name="Ma J."/>
        </authorList>
    </citation>
    <scope>NUCLEOTIDE SEQUENCE [LARGE SCALE GENOMIC DNA]</scope>
    <source>
        <strain evidence="15">JCM 32226</strain>
    </source>
</reference>
<evidence type="ECO:0000256" key="5">
    <source>
        <dbReference type="ARBA" id="ARBA00022826"/>
    </source>
</evidence>
<feature type="domain" description="Ion transport" evidence="13">
    <location>
        <begin position="52"/>
        <end position="234"/>
    </location>
</feature>
<dbReference type="Pfam" id="PF00520">
    <property type="entry name" value="Ion_trans"/>
    <property type="match status" value="1"/>
</dbReference>
<feature type="transmembrane region" description="Helical" evidence="12">
    <location>
        <begin position="142"/>
        <end position="166"/>
    </location>
</feature>
<keyword evidence="2" id="KW-0813">Transport</keyword>
<gene>
    <name evidence="14" type="ORF">GCM10023095_22180</name>
</gene>
<keyword evidence="3" id="KW-0633">Potassium transport</keyword>
<dbReference type="EMBL" id="BAABFC010000014">
    <property type="protein sequence ID" value="GAA4500424.1"/>
    <property type="molecule type" value="Genomic_DNA"/>
</dbReference>
<dbReference type="PANTHER" id="PTHR11537">
    <property type="entry name" value="VOLTAGE-GATED POTASSIUM CHANNEL"/>
    <property type="match status" value="1"/>
</dbReference>
<evidence type="ECO:0000313" key="15">
    <source>
        <dbReference type="Proteomes" id="UP001501321"/>
    </source>
</evidence>
<evidence type="ECO:0000256" key="9">
    <source>
        <dbReference type="ARBA" id="ARBA00023136"/>
    </source>
</evidence>
<sequence length="319" mass="35287">MTRRQSCYRVLFGGAEPSRFFPLYNGVMGLLVLLCIGGSFWRGRGMGELTLAIFGLFALDYALRLWSCVERDASASPGRLRWRYALSPLGLLDLLSFLPGFISLLLPLNLHFLRLVRILVLFKVLLRMRTLDIFLRVLRKEALTLLLMIATVLVLILMAGIGILSLEQEAQPEMFASLPDAMWWALVTMTTVGYGDMYPVTLGGRVLAGAIMLLGVGTVALPAGLLAAAFSEELAHEREARRNRAARALQQGQLPWRVRRSLLVLSRHLHVPPEELLASLTAPAATREPDAEPETAQQPGTPWAYCPHCGESLPPHDHG</sequence>
<accession>A0ABP8QBP8</accession>
<evidence type="ECO:0000256" key="3">
    <source>
        <dbReference type="ARBA" id="ARBA00022538"/>
    </source>
</evidence>
<keyword evidence="4 12" id="KW-0812">Transmembrane</keyword>